<proteinExistence type="predicted"/>
<feature type="compositionally biased region" description="Basic and acidic residues" evidence="1">
    <location>
        <begin position="27"/>
        <end position="36"/>
    </location>
</feature>
<reference evidence="3" key="1">
    <citation type="journal article" date="2019" name="Int. J. Syst. Evol. Microbiol.">
        <title>The Global Catalogue of Microorganisms (GCM) 10K type strain sequencing project: providing services to taxonomists for standard genome sequencing and annotation.</title>
        <authorList>
            <consortium name="The Broad Institute Genomics Platform"/>
            <consortium name="The Broad Institute Genome Sequencing Center for Infectious Disease"/>
            <person name="Wu L."/>
            <person name="Ma J."/>
        </authorList>
    </citation>
    <scope>NUCLEOTIDE SEQUENCE [LARGE SCALE GENOMIC DNA]</scope>
    <source>
        <strain evidence="3">JCM 17695</strain>
    </source>
</reference>
<sequence>MSSDRSQAEGLDEESLDLDPLEAGIEPPERWAESTKHGMTPNEAREGEDLDSRLSQEEPDTQPGAAGDVDERPTDDLPPGMNPLADEAARRGQTADEAGGSVARSLREDHPGR</sequence>
<feature type="compositionally biased region" description="Acidic residues" evidence="1">
    <location>
        <begin position="10"/>
        <end position="20"/>
    </location>
</feature>
<accession>A0ABW2TQ44</accession>
<dbReference type="Proteomes" id="UP001596512">
    <property type="component" value="Unassembled WGS sequence"/>
</dbReference>
<gene>
    <name evidence="2" type="ORF">ACFQV2_22250</name>
</gene>
<organism evidence="2 3">
    <name type="scientific">Actinokineospora soli</name>
    <dbReference type="NCBI Taxonomy" id="1048753"/>
    <lineage>
        <taxon>Bacteria</taxon>
        <taxon>Bacillati</taxon>
        <taxon>Actinomycetota</taxon>
        <taxon>Actinomycetes</taxon>
        <taxon>Pseudonocardiales</taxon>
        <taxon>Pseudonocardiaceae</taxon>
        <taxon>Actinokineospora</taxon>
    </lineage>
</organism>
<comment type="caution">
    <text evidence="2">The sequence shown here is derived from an EMBL/GenBank/DDBJ whole genome shotgun (WGS) entry which is preliminary data.</text>
</comment>
<dbReference type="EMBL" id="JBHTEY010000004">
    <property type="protein sequence ID" value="MFC7615804.1"/>
    <property type="molecule type" value="Genomic_DNA"/>
</dbReference>
<keyword evidence="3" id="KW-1185">Reference proteome</keyword>
<name>A0ABW2TQ44_9PSEU</name>
<evidence type="ECO:0000256" key="1">
    <source>
        <dbReference type="SAM" id="MobiDB-lite"/>
    </source>
</evidence>
<evidence type="ECO:0000313" key="3">
    <source>
        <dbReference type="Proteomes" id="UP001596512"/>
    </source>
</evidence>
<feature type="region of interest" description="Disordered" evidence="1">
    <location>
        <begin position="1"/>
        <end position="113"/>
    </location>
</feature>
<feature type="compositionally biased region" description="Basic and acidic residues" evidence="1">
    <location>
        <begin position="43"/>
        <end position="56"/>
    </location>
</feature>
<protein>
    <recommendedName>
        <fullName evidence="4">DUF5709 domain-containing protein</fullName>
    </recommendedName>
</protein>
<evidence type="ECO:0008006" key="4">
    <source>
        <dbReference type="Google" id="ProtNLM"/>
    </source>
</evidence>
<evidence type="ECO:0000313" key="2">
    <source>
        <dbReference type="EMBL" id="MFC7615804.1"/>
    </source>
</evidence>